<feature type="coiled-coil region" evidence="1">
    <location>
        <begin position="67"/>
        <end position="94"/>
    </location>
</feature>
<evidence type="ECO:0000256" key="1">
    <source>
        <dbReference type="SAM" id="Coils"/>
    </source>
</evidence>
<keyword evidence="2" id="KW-0732">Signal</keyword>
<proteinExistence type="predicted"/>
<sequence>MKSISFAIVLIFCATLVTSEPFKIKRDLTSNNNENAINSPIIMNDEDFNAIEKRKAKTTKKKQKKPKRSVSQRLASLEKQLKELREQMREEFLGVHSRFNRVPTIGGLYHYDNAIPG</sequence>
<feature type="chain" id="PRO_5005329708" evidence="2">
    <location>
        <begin position="20"/>
        <end position="117"/>
    </location>
</feature>
<name>A0A0K0FD55_STRVS</name>
<evidence type="ECO:0000313" key="4">
    <source>
        <dbReference type="WBParaSite" id="SVE_0677300.1"/>
    </source>
</evidence>
<dbReference type="Proteomes" id="UP000035680">
    <property type="component" value="Unassembled WGS sequence"/>
</dbReference>
<feature type="signal peptide" evidence="2">
    <location>
        <begin position="1"/>
        <end position="19"/>
    </location>
</feature>
<accession>A0A0K0FD55</accession>
<organism evidence="3 4">
    <name type="scientific">Strongyloides venezuelensis</name>
    <name type="common">Threadworm</name>
    <dbReference type="NCBI Taxonomy" id="75913"/>
    <lineage>
        <taxon>Eukaryota</taxon>
        <taxon>Metazoa</taxon>
        <taxon>Ecdysozoa</taxon>
        <taxon>Nematoda</taxon>
        <taxon>Chromadorea</taxon>
        <taxon>Rhabditida</taxon>
        <taxon>Tylenchina</taxon>
        <taxon>Panagrolaimomorpha</taxon>
        <taxon>Strongyloidoidea</taxon>
        <taxon>Strongyloididae</taxon>
        <taxon>Strongyloides</taxon>
    </lineage>
</organism>
<keyword evidence="3" id="KW-1185">Reference proteome</keyword>
<dbReference type="AlphaFoldDB" id="A0A0K0FD55"/>
<keyword evidence="1" id="KW-0175">Coiled coil</keyword>
<reference evidence="4" key="2">
    <citation type="submission" date="2015-08" db="UniProtKB">
        <authorList>
            <consortium name="WormBaseParasite"/>
        </authorList>
    </citation>
    <scope>IDENTIFICATION</scope>
</reference>
<evidence type="ECO:0000313" key="3">
    <source>
        <dbReference type="Proteomes" id="UP000035680"/>
    </source>
</evidence>
<dbReference type="WBParaSite" id="SVE_0677300.1">
    <property type="protein sequence ID" value="SVE_0677300.1"/>
    <property type="gene ID" value="SVE_0677300"/>
</dbReference>
<reference evidence="3" key="1">
    <citation type="submission" date="2014-07" db="EMBL/GenBank/DDBJ databases">
        <authorList>
            <person name="Martin A.A"/>
            <person name="De Silva N."/>
        </authorList>
    </citation>
    <scope>NUCLEOTIDE SEQUENCE</scope>
</reference>
<protein>
    <submittedName>
        <fullName evidence="4">Secreted protein</fullName>
    </submittedName>
</protein>
<evidence type="ECO:0000256" key="2">
    <source>
        <dbReference type="SAM" id="SignalP"/>
    </source>
</evidence>